<keyword evidence="8" id="KW-0904">Protein phosphatase</keyword>
<keyword evidence="19" id="KW-1185">Reference proteome</keyword>
<keyword evidence="6" id="KW-0519">Myristate</keyword>
<dbReference type="EC" id="3.1.3.48" evidence="3"/>
<comment type="catalytic activity">
    <reaction evidence="13">
        <text>O-phospho-L-tyrosyl-[protein] + H2O = L-tyrosyl-[protein] + phosphate</text>
        <dbReference type="Rhea" id="RHEA:10684"/>
        <dbReference type="Rhea" id="RHEA-COMP:10136"/>
        <dbReference type="Rhea" id="RHEA-COMP:20101"/>
        <dbReference type="ChEBI" id="CHEBI:15377"/>
        <dbReference type="ChEBI" id="CHEBI:43474"/>
        <dbReference type="ChEBI" id="CHEBI:46858"/>
        <dbReference type="ChEBI" id="CHEBI:61978"/>
        <dbReference type="EC" id="3.1.3.48"/>
    </reaction>
</comment>
<comment type="catalytic activity">
    <reaction evidence="11">
        <text>O-phospho-L-seryl-[protein] + H2O = L-seryl-[protein] + phosphate</text>
        <dbReference type="Rhea" id="RHEA:20629"/>
        <dbReference type="Rhea" id="RHEA-COMP:9863"/>
        <dbReference type="Rhea" id="RHEA-COMP:11604"/>
        <dbReference type="ChEBI" id="CHEBI:15377"/>
        <dbReference type="ChEBI" id="CHEBI:29999"/>
        <dbReference type="ChEBI" id="CHEBI:43474"/>
        <dbReference type="ChEBI" id="CHEBI:83421"/>
        <dbReference type="EC" id="3.1.3.16"/>
    </reaction>
</comment>
<comment type="similarity">
    <text evidence="2">Belongs to the protein-tyrosine phosphatase family. Non-receptor class dual specificity subfamily.</text>
</comment>
<dbReference type="InterPro" id="IPR029021">
    <property type="entry name" value="Prot-tyrosine_phosphatase-like"/>
</dbReference>
<evidence type="ECO:0000256" key="14">
    <source>
        <dbReference type="ARBA" id="ARBA00068799"/>
    </source>
</evidence>
<reference evidence="18 19" key="1">
    <citation type="journal article" date="2021" name="Elife">
        <title>Chloroplast acquisition without the gene transfer in kleptoplastic sea slugs, Plakobranchus ocellatus.</title>
        <authorList>
            <person name="Maeda T."/>
            <person name="Takahashi S."/>
            <person name="Yoshida T."/>
            <person name="Shimamura S."/>
            <person name="Takaki Y."/>
            <person name="Nagai Y."/>
            <person name="Toyoda A."/>
            <person name="Suzuki Y."/>
            <person name="Arimoto A."/>
            <person name="Ishii H."/>
            <person name="Satoh N."/>
            <person name="Nishiyama T."/>
            <person name="Hasebe M."/>
            <person name="Maruyama T."/>
            <person name="Minagawa J."/>
            <person name="Obokata J."/>
            <person name="Shigenobu S."/>
        </authorList>
    </citation>
    <scope>NUCLEOTIDE SEQUENCE [LARGE SCALE GENOMIC DNA]</scope>
</reference>
<evidence type="ECO:0000256" key="1">
    <source>
        <dbReference type="ARBA" id="ARBA00004342"/>
    </source>
</evidence>
<evidence type="ECO:0000313" key="18">
    <source>
        <dbReference type="EMBL" id="GFS21072.1"/>
    </source>
</evidence>
<evidence type="ECO:0000256" key="15">
    <source>
        <dbReference type="SAM" id="MobiDB-lite"/>
    </source>
</evidence>
<accession>A0AAV4JJ80</accession>
<dbReference type="SUPFAM" id="SSF52799">
    <property type="entry name" value="(Phosphotyrosine protein) phosphatases II"/>
    <property type="match status" value="1"/>
</dbReference>
<proteinExistence type="inferred from homology"/>
<dbReference type="InterPro" id="IPR000387">
    <property type="entry name" value="Tyr_Pase_dom"/>
</dbReference>
<dbReference type="SMART" id="SM00195">
    <property type="entry name" value="DSPc"/>
    <property type="match status" value="1"/>
</dbReference>
<evidence type="ECO:0000256" key="2">
    <source>
        <dbReference type="ARBA" id="ARBA00008601"/>
    </source>
</evidence>
<protein>
    <recommendedName>
        <fullName evidence="14">Dual specificity protein phosphatase 15</fullName>
        <ecNumber evidence="4">3.1.3.16</ecNumber>
        <ecNumber evidence="3">3.1.3.48</ecNumber>
    </recommendedName>
</protein>
<dbReference type="GO" id="GO:0007165">
    <property type="term" value="P:signal transduction"/>
    <property type="evidence" value="ECO:0007669"/>
    <property type="project" value="TreeGrafter"/>
</dbReference>
<evidence type="ECO:0000256" key="7">
    <source>
        <dbReference type="ARBA" id="ARBA00022801"/>
    </source>
</evidence>
<dbReference type="PRINTS" id="PR01908">
    <property type="entry name" value="ADSPHPHTASE"/>
</dbReference>
<dbReference type="GO" id="GO:0004722">
    <property type="term" value="F:protein serine/threonine phosphatase activity"/>
    <property type="evidence" value="ECO:0007669"/>
    <property type="project" value="UniProtKB-EC"/>
</dbReference>
<evidence type="ECO:0000256" key="10">
    <source>
        <dbReference type="ARBA" id="ARBA00023288"/>
    </source>
</evidence>
<dbReference type="InterPro" id="IPR020422">
    <property type="entry name" value="TYR_PHOSPHATASE_DUAL_dom"/>
</dbReference>
<dbReference type="GO" id="GO:0005829">
    <property type="term" value="C:cytosol"/>
    <property type="evidence" value="ECO:0007669"/>
    <property type="project" value="TreeGrafter"/>
</dbReference>
<evidence type="ECO:0000256" key="5">
    <source>
        <dbReference type="ARBA" id="ARBA00022475"/>
    </source>
</evidence>
<evidence type="ECO:0000256" key="12">
    <source>
        <dbReference type="ARBA" id="ARBA00048336"/>
    </source>
</evidence>
<comment type="catalytic activity">
    <reaction evidence="12">
        <text>O-phospho-L-threonyl-[protein] + H2O = L-threonyl-[protein] + phosphate</text>
        <dbReference type="Rhea" id="RHEA:47004"/>
        <dbReference type="Rhea" id="RHEA-COMP:11060"/>
        <dbReference type="Rhea" id="RHEA-COMP:11605"/>
        <dbReference type="ChEBI" id="CHEBI:15377"/>
        <dbReference type="ChEBI" id="CHEBI:30013"/>
        <dbReference type="ChEBI" id="CHEBI:43474"/>
        <dbReference type="ChEBI" id="CHEBI:61977"/>
        <dbReference type="EC" id="3.1.3.16"/>
    </reaction>
</comment>
<comment type="subcellular location">
    <subcellularLocation>
        <location evidence="1">Cell membrane</location>
        <topology evidence="1">Lipid-anchor</topology>
        <orientation evidence="1">Cytoplasmic side</orientation>
    </subcellularLocation>
</comment>
<keyword evidence="10" id="KW-0449">Lipoprotein</keyword>
<dbReference type="EC" id="3.1.3.16" evidence="4"/>
<dbReference type="GO" id="GO:0005886">
    <property type="term" value="C:plasma membrane"/>
    <property type="evidence" value="ECO:0007669"/>
    <property type="project" value="UniProtKB-SubCell"/>
</dbReference>
<name>A0AAV4JJ80_9GAST</name>
<dbReference type="FunFam" id="3.90.190.10:FF:000052">
    <property type="entry name" value="Dual specificity phosphatase 15"/>
    <property type="match status" value="1"/>
</dbReference>
<dbReference type="AlphaFoldDB" id="A0AAV4JJ80"/>
<dbReference type="EMBL" id="BMAT01010146">
    <property type="protein sequence ID" value="GFS21072.1"/>
    <property type="molecule type" value="Genomic_DNA"/>
</dbReference>
<organism evidence="18 19">
    <name type="scientific">Elysia marginata</name>
    <dbReference type="NCBI Taxonomy" id="1093978"/>
    <lineage>
        <taxon>Eukaryota</taxon>
        <taxon>Metazoa</taxon>
        <taxon>Spiralia</taxon>
        <taxon>Lophotrochozoa</taxon>
        <taxon>Mollusca</taxon>
        <taxon>Gastropoda</taxon>
        <taxon>Heterobranchia</taxon>
        <taxon>Euthyneura</taxon>
        <taxon>Panpulmonata</taxon>
        <taxon>Sacoglossa</taxon>
        <taxon>Placobranchoidea</taxon>
        <taxon>Plakobranchidae</taxon>
        <taxon>Elysia</taxon>
    </lineage>
</organism>
<dbReference type="Pfam" id="PF00782">
    <property type="entry name" value="DSPc"/>
    <property type="match status" value="1"/>
</dbReference>
<evidence type="ECO:0000256" key="13">
    <source>
        <dbReference type="ARBA" id="ARBA00051722"/>
    </source>
</evidence>
<keyword evidence="9" id="KW-0472">Membrane</keyword>
<gene>
    <name evidence="18" type="ORF">ElyMa_005073100</name>
</gene>
<evidence type="ECO:0000313" key="19">
    <source>
        <dbReference type="Proteomes" id="UP000762676"/>
    </source>
</evidence>
<dbReference type="CDD" id="cd14519">
    <property type="entry name" value="DSP_DUSP22_15"/>
    <property type="match status" value="1"/>
</dbReference>
<feature type="compositionally biased region" description="Basic and acidic residues" evidence="15">
    <location>
        <begin position="216"/>
        <end position="228"/>
    </location>
</feature>
<evidence type="ECO:0000256" key="8">
    <source>
        <dbReference type="ARBA" id="ARBA00022912"/>
    </source>
</evidence>
<comment type="caution">
    <text evidence="18">The sequence shown here is derived from an EMBL/GenBank/DDBJ whole genome shotgun (WGS) entry which is preliminary data.</text>
</comment>
<evidence type="ECO:0000256" key="11">
    <source>
        <dbReference type="ARBA" id="ARBA00047761"/>
    </source>
</evidence>
<feature type="domain" description="Tyrosine specific protein phosphatases" evidence="17">
    <location>
        <begin position="65"/>
        <end position="122"/>
    </location>
</feature>
<evidence type="ECO:0000259" key="17">
    <source>
        <dbReference type="PROSITE" id="PS50056"/>
    </source>
</evidence>
<dbReference type="Proteomes" id="UP000762676">
    <property type="component" value="Unassembled WGS sequence"/>
</dbReference>
<dbReference type="GO" id="GO:0004725">
    <property type="term" value="F:protein tyrosine phosphatase activity"/>
    <property type="evidence" value="ECO:0007669"/>
    <property type="project" value="UniProtKB-EC"/>
</dbReference>
<feature type="domain" description="Tyrosine-protein phosphatase" evidence="16">
    <location>
        <begin position="4"/>
        <end position="144"/>
    </location>
</feature>
<evidence type="ECO:0000259" key="16">
    <source>
        <dbReference type="PROSITE" id="PS50054"/>
    </source>
</evidence>
<evidence type="ECO:0000256" key="3">
    <source>
        <dbReference type="ARBA" id="ARBA00013064"/>
    </source>
</evidence>
<keyword evidence="7" id="KW-0378">Hydrolase</keyword>
<dbReference type="PANTHER" id="PTHR45948:SF2">
    <property type="entry name" value="DUAL SPECIFICITY PROTEIN PHOSPHATASE"/>
    <property type="match status" value="1"/>
</dbReference>
<sequence length="269" mass="29914">MGNGMNKILPGLYIGNFRDAKDLEQLKNNNITHIVSIHDNAKKILDNKEYLCIQASDTPDQDLSIFFPQVINFIHRARLEGGGVLVHCLAGVSRSVTITAAYIMTITKLGWRDALNSIRGARSVANPNLGFQKQLQNYDSEHIEEERKKFKATFPNPSPFNDEEVCRQNLHSYQHFLLTGKDRSKSGDLYPLPHRAYQSSTDQEEKDSPTTGGSKDITKDAIRGKNAREVTVTASLTSAADSAGLEEEVDKLFVSSRSSASDSKSKRQL</sequence>
<feature type="region of interest" description="Disordered" evidence="15">
    <location>
        <begin position="188"/>
        <end position="228"/>
    </location>
</feature>
<dbReference type="PROSITE" id="PS50056">
    <property type="entry name" value="TYR_PHOSPHATASE_2"/>
    <property type="match status" value="1"/>
</dbReference>
<evidence type="ECO:0000256" key="9">
    <source>
        <dbReference type="ARBA" id="ARBA00023136"/>
    </source>
</evidence>
<dbReference type="InterPro" id="IPR000340">
    <property type="entry name" value="Dual-sp_phosphatase_cat-dom"/>
</dbReference>
<evidence type="ECO:0000256" key="4">
    <source>
        <dbReference type="ARBA" id="ARBA00013081"/>
    </source>
</evidence>
<evidence type="ECO:0000256" key="6">
    <source>
        <dbReference type="ARBA" id="ARBA00022707"/>
    </source>
</evidence>
<dbReference type="PANTHER" id="PTHR45948">
    <property type="entry name" value="DUAL SPECIFICITY PROTEIN PHOSPHATASE DDB_G0269404-RELATED"/>
    <property type="match status" value="1"/>
</dbReference>
<dbReference type="PROSITE" id="PS50054">
    <property type="entry name" value="TYR_PHOSPHATASE_DUAL"/>
    <property type="match status" value="1"/>
</dbReference>
<keyword evidence="5" id="KW-1003">Cell membrane</keyword>
<dbReference type="Gene3D" id="3.90.190.10">
    <property type="entry name" value="Protein tyrosine phosphatase superfamily"/>
    <property type="match status" value="1"/>
</dbReference>